<proteinExistence type="predicted"/>
<dbReference type="PANTHER" id="PTHR33074">
    <property type="entry name" value="EXPRESSED PROTEIN-RELATED"/>
    <property type="match status" value="1"/>
</dbReference>
<dbReference type="PANTHER" id="PTHR33074:SF50">
    <property type="entry name" value="DUF1618 DOMAIN-CONTAINING PROTEIN"/>
    <property type="match status" value="1"/>
</dbReference>
<name>R7WFF5_AEGTA</name>
<evidence type="ECO:0000313" key="2">
    <source>
        <dbReference type="EnsemblPlants" id="EMT18929"/>
    </source>
</evidence>
<reference evidence="2" key="1">
    <citation type="submission" date="2015-06" db="UniProtKB">
        <authorList>
            <consortium name="EnsemblPlants"/>
        </authorList>
    </citation>
    <scope>IDENTIFICATION</scope>
</reference>
<dbReference type="InterPro" id="IPR011676">
    <property type="entry name" value="DUF1618"/>
</dbReference>
<protein>
    <recommendedName>
        <fullName evidence="1">DUF1618 domain-containing protein</fullName>
    </recommendedName>
</protein>
<sequence>MSEKSEGPVENNSMTIAASIGVGPMSPTVVGVDEAVGIDDGDAGDELVLGEDEGGGRAAAPATGKGTARTLPVALYHSEKEAWSIKTAKVSGDAPYNHHWTDKAIAIGRDDGVVAWVNLGRDILFCDVLAETPTLCPIELPPLIPPSKGVGTSGDPRCSRDVAIADGFIHYTQLQPRIVPGSFMDDGAVTFDGWKAAKCSMAIDARSLPLAEASWQHTGLLELDSSQISMLLPSLVVDDGSTIAFERLHVGLPTLSLRD</sequence>
<dbReference type="Pfam" id="PF07762">
    <property type="entry name" value="DUF1618"/>
    <property type="match status" value="1"/>
</dbReference>
<feature type="domain" description="DUF1618" evidence="1">
    <location>
        <begin position="116"/>
        <end position="234"/>
    </location>
</feature>
<dbReference type="AlphaFoldDB" id="R7WFF5"/>
<evidence type="ECO:0000259" key="1">
    <source>
        <dbReference type="Pfam" id="PF07762"/>
    </source>
</evidence>
<organism evidence="2">
    <name type="scientific">Aegilops tauschii</name>
    <name type="common">Tausch's goatgrass</name>
    <name type="synonym">Aegilops squarrosa</name>
    <dbReference type="NCBI Taxonomy" id="37682"/>
    <lineage>
        <taxon>Eukaryota</taxon>
        <taxon>Viridiplantae</taxon>
        <taxon>Streptophyta</taxon>
        <taxon>Embryophyta</taxon>
        <taxon>Tracheophyta</taxon>
        <taxon>Spermatophyta</taxon>
        <taxon>Magnoliopsida</taxon>
        <taxon>Liliopsida</taxon>
        <taxon>Poales</taxon>
        <taxon>Poaceae</taxon>
        <taxon>BOP clade</taxon>
        <taxon>Pooideae</taxon>
        <taxon>Triticodae</taxon>
        <taxon>Triticeae</taxon>
        <taxon>Triticinae</taxon>
        <taxon>Aegilops</taxon>
    </lineage>
</organism>
<accession>R7WFF5</accession>
<dbReference type="EnsemblPlants" id="EMT18929">
    <property type="protein sequence ID" value="EMT18929"/>
    <property type="gene ID" value="F775_19317"/>
</dbReference>